<dbReference type="InterPro" id="IPR023213">
    <property type="entry name" value="CAT-like_dom_sf"/>
</dbReference>
<gene>
    <name evidence="1" type="ORF">BCR33DRAFT_857488</name>
</gene>
<dbReference type="AlphaFoldDB" id="A0A1Y2B5P5"/>
<dbReference type="Gene3D" id="3.30.559.10">
    <property type="entry name" value="Chloramphenicol acetyltransferase-like domain"/>
    <property type="match status" value="1"/>
</dbReference>
<name>A0A1Y2B5P5_9FUNG</name>
<protein>
    <recommendedName>
        <fullName evidence="3">Transferase</fullName>
    </recommendedName>
</protein>
<organism evidence="1 2">
    <name type="scientific">Rhizoclosmatium globosum</name>
    <dbReference type="NCBI Taxonomy" id="329046"/>
    <lineage>
        <taxon>Eukaryota</taxon>
        <taxon>Fungi</taxon>
        <taxon>Fungi incertae sedis</taxon>
        <taxon>Chytridiomycota</taxon>
        <taxon>Chytridiomycota incertae sedis</taxon>
        <taxon>Chytridiomycetes</taxon>
        <taxon>Chytridiales</taxon>
        <taxon>Chytriomycetaceae</taxon>
        <taxon>Rhizoclosmatium</taxon>
    </lineage>
</organism>
<reference evidence="1 2" key="1">
    <citation type="submission" date="2016-07" db="EMBL/GenBank/DDBJ databases">
        <title>Pervasive Adenine N6-methylation of Active Genes in Fungi.</title>
        <authorList>
            <consortium name="DOE Joint Genome Institute"/>
            <person name="Mondo S.J."/>
            <person name="Dannebaum R.O."/>
            <person name="Kuo R.C."/>
            <person name="Labutti K."/>
            <person name="Haridas S."/>
            <person name="Kuo A."/>
            <person name="Salamov A."/>
            <person name="Ahrendt S.R."/>
            <person name="Lipzen A."/>
            <person name="Sullivan W."/>
            <person name="Andreopoulos W.B."/>
            <person name="Clum A."/>
            <person name="Lindquist E."/>
            <person name="Daum C."/>
            <person name="Ramamoorthy G.K."/>
            <person name="Gryganskyi A."/>
            <person name="Culley D."/>
            <person name="Magnuson J.K."/>
            <person name="James T.Y."/>
            <person name="O'Malley M.A."/>
            <person name="Stajich J.E."/>
            <person name="Spatafora J.W."/>
            <person name="Visel A."/>
            <person name="Grigoriev I.V."/>
        </authorList>
    </citation>
    <scope>NUCLEOTIDE SEQUENCE [LARGE SCALE GENOMIC DNA]</scope>
    <source>
        <strain evidence="1 2">JEL800</strain>
    </source>
</reference>
<evidence type="ECO:0000313" key="1">
    <source>
        <dbReference type="EMBL" id="ORY30161.1"/>
    </source>
</evidence>
<accession>A0A1Y2B5P5</accession>
<dbReference type="EMBL" id="MCGO01000084">
    <property type="protein sequence ID" value="ORY30161.1"/>
    <property type="molecule type" value="Genomic_DNA"/>
</dbReference>
<comment type="caution">
    <text evidence="1">The sequence shown here is derived from an EMBL/GenBank/DDBJ whole genome shotgun (WGS) entry which is preliminary data.</text>
</comment>
<keyword evidence="2" id="KW-1185">Reference proteome</keyword>
<proteinExistence type="predicted"/>
<evidence type="ECO:0008006" key="3">
    <source>
        <dbReference type="Google" id="ProtNLM"/>
    </source>
</evidence>
<sequence length="378" mass="42638">MPASTRTHILHFLKEERSKGPLLYPTVSTISFFDKPIPIEFILERVQLILESNPWLTGRLVTNGVGGDIHLQYDSPVPEDFAYTQVEMLSVDGFVKSTEYAQLVHLIKPHLVKIGAMNTNKNNGHLFRVMVVNGKALVVSLAHMLGDGHTFYQLMKMLDVRDSEFGIRALVPERVVSFNSTVQEVLGKAYYQWLPRVAMPAFKYLSNTAVVPFEGKIHKVNSAVLAGIKNSYTNCNYDWAFVPINFRGKRGTDGPLDKHAGNYWIETTVTPAGPYEVRKQILNPQNGIPQSQFPSSNDTMKGSYAVITNWSSFHHDLQLPNGLTPSLHLPIFLNPLPSEMAVIFRPNKNELAILHLSRTKTLSDLFILDKLRPRRSWS</sequence>
<dbReference type="OrthoDB" id="418976at2759"/>
<dbReference type="Proteomes" id="UP000193642">
    <property type="component" value="Unassembled WGS sequence"/>
</dbReference>
<evidence type="ECO:0000313" key="2">
    <source>
        <dbReference type="Proteomes" id="UP000193642"/>
    </source>
</evidence>